<evidence type="ECO:0000256" key="1">
    <source>
        <dbReference type="ARBA" id="ARBA00023002"/>
    </source>
</evidence>
<evidence type="ECO:0000313" key="4">
    <source>
        <dbReference type="Proteomes" id="UP000629468"/>
    </source>
</evidence>
<gene>
    <name evidence="3" type="ORF">Agabi119p4_8627</name>
</gene>
<keyword evidence="1" id="KW-0560">Oxidoreductase</keyword>
<dbReference type="Proteomes" id="UP000629468">
    <property type="component" value="Unassembled WGS sequence"/>
</dbReference>
<reference evidence="3 4" key="1">
    <citation type="journal article" name="Sci. Rep.">
        <title>Telomere-to-telomere assembled and centromere annotated genomes of the two main subspecies of the button mushroom Agaricus bisporus reveal especially polymorphic chromosome ends.</title>
        <authorList>
            <person name="Sonnenberg A.S.M."/>
            <person name="Sedaghat-Telgerd N."/>
            <person name="Lavrijssen B."/>
            <person name="Ohm R.A."/>
            <person name="Hendrickx P.M."/>
            <person name="Scholtmeijer K."/>
            <person name="Baars J.J.P."/>
            <person name="van Peer A."/>
        </authorList>
    </citation>
    <scope>NUCLEOTIDE SEQUENCE [LARGE SCALE GENOMIC DNA]</scope>
    <source>
        <strain evidence="3 4">H119_p4</strain>
    </source>
</reference>
<proteinExistence type="predicted"/>
<evidence type="ECO:0000256" key="2">
    <source>
        <dbReference type="SAM" id="MobiDB-lite"/>
    </source>
</evidence>
<feature type="region of interest" description="Disordered" evidence="2">
    <location>
        <begin position="370"/>
        <end position="389"/>
    </location>
</feature>
<dbReference type="Pfam" id="PF14027">
    <property type="entry name" value="Questin_oxidase"/>
    <property type="match status" value="1"/>
</dbReference>
<dbReference type="AlphaFoldDB" id="A0A8H7C6K7"/>
<dbReference type="PANTHER" id="PTHR35870">
    <property type="entry name" value="PROTEIN, PUTATIVE (AFU_ORTHOLOGUE AFUA_5G03330)-RELATED"/>
    <property type="match status" value="1"/>
</dbReference>
<protein>
    <recommendedName>
        <fullName evidence="5">Oxidoreductase AflY</fullName>
    </recommendedName>
</protein>
<name>A0A8H7C6K7_AGABI</name>
<organism evidence="3 4">
    <name type="scientific">Agaricus bisporus var. burnettii</name>
    <dbReference type="NCBI Taxonomy" id="192524"/>
    <lineage>
        <taxon>Eukaryota</taxon>
        <taxon>Fungi</taxon>
        <taxon>Dikarya</taxon>
        <taxon>Basidiomycota</taxon>
        <taxon>Agaricomycotina</taxon>
        <taxon>Agaricomycetes</taxon>
        <taxon>Agaricomycetidae</taxon>
        <taxon>Agaricales</taxon>
        <taxon>Agaricineae</taxon>
        <taxon>Agaricaceae</taxon>
        <taxon>Agaricus</taxon>
    </lineage>
</organism>
<accession>A0A8H7C6K7</accession>
<evidence type="ECO:0008006" key="5">
    <source>
        <dbReference type="Google" id="ProtNLM"/>
    </source>
</evidence>
<dbReference type="GO" id="GO:0016491">
    <property type="term" value="F:oxidoreductase activity"/>
    <property type="evidence" value="ECO:0007669"/>
    <property type="project" value="UniProtKB-KW"/>
</dbReference>
<comment type="caution">
    <text evidence="3">The sequence shown here is derived from an EMBL/GenBank/DDBJ whole genome shotgun (WGS) entry which is preliminary data.</text>
</comment>
<dbReference type="InterPro" id="IPR025337">
    <property type="entry name" value="Questin_oxidase-like"/>
</dbReference>
<dbReference type="PANTHER" id="PTHR35870:SF1">
    <property type="entry name" value="PROTEIN, PUTATIVE (AFU_ORTHOLOGUE AFUA_5G03330)-RELATED"/>
    <property type="match status" value="1"/>
</dbReference>
<evidence type="ECO:0000313" key="3">
    <source>
        <dbReference type="EMBL" id="KAF7764090.1"/>
    </source>
</evidence>
<dbReference type="EMBL" id="JABXXO010000011">
    <property type="protein sequence ID" value="KAF7764090.1"/>
    <property type="molecule type" value="Genomic_DNA"/>
</dbReference>
<sequence length="483" mass="54407">MSSASIQNELLDLFPAPKPFSSVDLPASIPSPGVSPESTAALREALQDDYKRWHCFFNDHGFHNHSIHGILALWHLGADADTIKASYAKTSSYQRPTFASPVPITKDNWTDHLGDEKYYDGYLVFFTGELAVKGPSAILEDYVFSSAANYPEGDKKVQMLNRFMDGVLHPIIHCGQGYEFGIPGVIAEGLAQAAVHPGDSDLVIPASWWKVSENETHRSTSSPLSVLSRFLGDPKMTWEERIGDELMYRAVLEKHSSQILKHFNAWQYNKEDLPRVLEEIAWVATLMYAVAGYPKKETDAFNADFFCMHFVNSSLFLPSIAAHLKPTSQELLFRSYLTVISGWFLARGKPDIDIKAFFSDNKTVKSLITTTSTHSEGPSYTLPDSSKASPNPWTEIIHLAILHPDEHVRKFQRTMMQFAQTYGTREAGYFKDVELKDADKLDGTLFVRAANLSALRLKEPPMIIDVCGKKFDMYWDQRGFFQK</sequence>